<dbReference type="Pfam" id="PF04655">
    <property type="entry name" value="APH_6_hur"/>
    <property type="match status" value="1"/>
</dbReference>
<organism evidence="1 2">
    <name type="scientific">Arthrobacter subterraneus</name>
    <dbReference type="NCBI Taxonomy" id="335973"/>
    <lineage>
        <taxon>Bacteria</taxon>
        <taxon>Bacillati</taxon>
        <taxon>Actinomycetota</taxon>
        <taxon>Actinomycetes</taxon>
        <taxon>Micrococcales</taxon>
        <taxon>Micrococcaceae</taxon>
        <taxon>Arthrobacter</taxon>
    </lineage>
</organism>
<dbReference type="GO" id="GO:0016773">
    <property type="term" value="F:phosphotransferase activity, alcohol group as acceptor"/>
    <property type="evidence" value="ECO:0007669"/>
    <property type="project" value="InterPro"/>
</dbReference>
<dbReference type="SUPFAM" id="SSF56112">
    <property type="entry name" value="Protein kinase-like (PK-like)"/>
    <property type="match status" value="1"/>
</dbReference>
<dbReference type="InterPro" id="IPR006748">
    <property type="entry name" value="NH2Glyco/OHUrea_AB-resist_kin"/>
</dbReference>
<keyword evidence="1" id="KW-0418">Kinase</keyword>
<keyword evidence="2" id="KW-1185">Reference proteome</keyword>
<gene>
    <name evidence="1" type="ORF">SAMN04488693_10481</name>
</gene>
<dbReference type="EMBL" id="FNDT01000004">
    <property type="protein sequence ID" value="SDH92663.1"/>
    <property type="molecule type" value="Genomic_DNA"/>
</dbReference>
<dbReference type="AlphaFoldDB" id="A0A1G8GE57"/>
<reference evidence="1 2" key="1">
    <citation type="submission" date="2016-10" db="EMBL/GenBank/DDBJ databases">
        <authorList>
            <person name="de Groot N.N."/>
        </authorList>
    </citation>
    <scope>NUCLEOTIDE SEQUENCE [LARGE SCALE GENOMIC DNA]</scope>
    <source>
        <strain evidence="1 2">NP_1H</strain>
    </source>
</reference>
<sequence>MDARDIELPLTLARKVLSLPGGRAWLDGWAGIANRYLEEWDLALDLEPGAGPWSGHCAVVLPVACADGRPGALKITAPHPEAAPEPDALALWDGNGAVELLNSSREDFVLLLERLDGDSSLAELPLAETTGVWGAILRRLSITPTGSAGSGTFWSSLPSVAGQAEQWTDTLPLEWETLGRPFDRWLLEYALEVCQVHGAVGRRRNDDVLVHSDLHYLNILPVPEQPRRFVAIDPKPVLGDAEFAVAPMLWNRIGELSPADPAAHLRDRCTDLALAGGLDPMLARDWSVVREVDNALEYLREGLTDDAARSLWVASNLLRKPLADLPPAARLSAP</sequence>
<keyword evidence="1" id="KW-0808">Transferase</keyword>
<evidence type="ECO:0000313" key="1">
    <source>
        <dbReference type="EMBL" id="SDH92663.1"/>
    </source>
</evidence>
<proteinExistence type="predicted"/>
<evidence type="ECO:0000313" key="2">
    <source>
        <dbReference type="Proteomes" id="UP000199258"/>
    </source>
</evidence>
<name>A0A1G8GE57_9MICC</name>
<accession>A0A1G8GE57</accession>
<protein>
    <submittedName>
        <fullName evidence="1">Streptomycin 6-kinase</fullName>
    </submittedName>
</protein>
<dbReference type="STRING" id="335973.SAMN04488693_10481"/>
<dbReference type="GO" id="GO:0016301">
    <property type="term" value="F:kinase activity"/>
    <property type="evidence" value="ECO:0007669"/>
    <property type="project" value="UniProtKB-KW"/>
</dbReference>
<dbReference type="OrthoDB" id="3638028at2"/>
<dbReference type="Proteomes" id="UP000199258">
    <property type="component" value="Unassembled WGS sequence"/>
</dbReference>
<dbReference type="InterPro" id="IPR011009">
    <property type="entry name" value="Kinase-like_dom_sf"/>
</dbReference>
<dbReference type="GO" id="GO:0019748">
    <property type="term" value="P:secondary metabolic process"/>
    <property type="evidence" value="ECO:0007669"/>
    <property type="project" value="InterPro"/>
</dbReference>
<dbReference type="RefSeq" id="WP_090585331.1">
    <property type="nucleotide sequence ID" value="NZ_FNDT01000004.1"/>
</dbReference>